<keyword evidence="2" id="KW-1185">Reference proteome</keyword>
<dbReference type="AlphaFoldDB" id="A0A1H2HS23"/>
<evidence type="ECO:0000313" key="2">
    <source>
        <dbReference type="Proteomes" id="UP000243232"/>
    </source>
</evidence>
<dbReference type="STRING" id="364197.SAMN05216296_3221"/>
<gene>
    <name evidence="1" type="ORF">SAMN05216296_3221</name>
</gene>
<dbReference type="SUPFAM" id="SSF53756">
    <property type="entry name" value="UDP-Glycosyltransferase/glycogen phosphorylase"/>
    <property type="match status" value="1"/>
</dbReference>
<protein>
    <recommendedName>
        <fullName evidence="3">Glycosyl transferases group 1</fullName>
    </recommendedName>
</protein>
<name>A0A1H2HS23_9PSED</name>
<dbReference type="Gene3D" id="3.40.50.2000">
    <property type="entry name" value="Glycogen Phosphorylase B"/>
    <property type="match status" value="1"/>
</dbReference>
<dbReference type="PANTHER" id="PTHR46656">
    <property type="entry name" value="PUTATIVE-RELATED"/>
    <property type="match status" value="1"/>
</dbReference>
<dbReference type="PANTHER" id="PTHR46656:SF3">
    <property type="entry name" value="PUTATIVE-RELATED"/>
    <property type="match status" value="1"/>
</dbReference>
<sequence length="437" mass="48954">MLEVNANEVDGLYQLYLAKGLQVVFISATPPQEMPVGLECPTICLFSWGFDNLPDSSWGHDLQNDWRYVFNRIQGVICTSLQAYRSVHATSPSLPLVNVQPPVWSQFGNLCPELGREPNLEPRYFSFAGGLIDSCVLNPDPNGLGPAFEAELEGVAVPSELSRRVSRALGSRFAYAKSLTQDAWRKWVSAVHTRSPEPCDSLLGVIKLDTPINLQLTGVVYTAVLSPENPHNNWSEIISAFAWAFRDCAEATLVIKVTSIQLKFYHSKLLTLLSRLAPFKCRIVVLHGLMELDWYLELLQASTYHVNASSTEGLCLPLLEFMAAGCPALAPNHSAMADIIDEQLGFVLAGTKEPAPWPHRPYGAYFTYRHRLNWQSLVEAYRASFDFVTKRSSDYQCMSAAASQRIKLLGDEEFIERDLRMHLNRVLADSQVQRTEQ</sequence>
<accession>A0A1H2HS23</accession>
<dbReference type="EMBL" id="LT629785">
    <property type="protein sequence ID" value="SDU34637.1"/>
    <property type="molecule type" value="Genomic_DNA"/>
</dbReference>
<evidence type="ECO:0000313" key="1">
    <source>
        <dbReference type="EMBL" id="SDU34637.1"/>
    </source>
</evidence>
<dbReference type="CDD" id="cd01635">
    <property type="entry name" value="Glycosyltransferase_GTB-type"/>
    <property type="match status" value="1"/>
</dbReference>
<reference evidence="2" key="1">
    <citation type="submission" date="2016-10" db="EMBL/GenBank/DDBJ databases">
        <authorList>
            <person name="Varghese N."/>
            <person name="Submissions S."/>
        </authorList>
    </citation>
    <scope>NUCLEOTIDE SEQUENCE [LARGE SCALE GENOMIC DNA]</scope>
    <source>
        <strain evidence="2">DSM 17875</strain>
    </source>
</reference>
<organism evidence="1 2">
    <name type="scientific">Pseudomonas pohangensis</name>
    <dbReference type="NCBI Taxonomy" id="364197"/>
    <lineage>
        <taxon>Bacteria</taxon>
        <taxon>Pseudomonadati</taxon>
        <taxon>Pseudomonadota</taxon>
        <taxon>Gammaproteobacteria</taxon>
        <taxon>Pseudomonadales</taxon>
        <taxon>Pseudomonadaceae</taxon>
        <taxon>Pseudomonas</taxon>
    </lineage>
</organism>
<dbReference type="Proteomes" id="UP000243232">
    <property type="component" value="Chromosome I"/>
</dbReference>
<proteinExistence type="predicted"/>
<evidence type="ECO:0008006" key="3">
    <source>
        <dbReference type="Google" id="ProtNLM"/>
    </source>
</evidence>